<dbReference type="CDD" id="cd00311">
    <property type="entry name" value="TIM"/>
    <property type="match status" value="1"/>
</dbReference>
<name>A0A3B0V8P0_9ZZZZ</name>
<dbReference type="PANTHER" id="PTHR21139:SF42">
    <property type="entry name" value="TRIOSEPHOSPHATE ISOMERASE"/>
    <property type="match status" value="1"/>
</dbReference>
<dbReference type="InterPro" id="IPR035990">
    <property type="entry name" value="TIM_sf"/>
</dbReference>
<dbReference type="GO" id="GO:0046166">
    <property type="term" value="P:glyceraldehyde-3-phosphate biosynthetic process"/>
    <property type="evidence" value="ECO:0007669"/>
    <property type="project" value="TreeGrafter"/>
</dbReference>
<dbReference type="GO" id="GO:0005829">
    <property type="term" value="C:cytosol"/>
    <property type="evidence" value="ECO:0007669"/>
    <property type="project" value="TreeGrafter"/>
</dbReference>
<dbReference type="GO" id="GO:0019563">
    <property type="term" value="P:glycerol catabolic process"/>
    <property type="evidence" value="ECO:0007669"/>
    <property type="project" value="TreeGrafter"/>
</dbReference>
<organism evidence="2">
    <name type="scientific">hydrothermal vent metagenome</name>
    <dbReference type="NCBI Taxonomy" id="652676"/>
    <lineage>
        <taxon>unclassified sequences</taxon>
        <taxon>metagenomes</taxon>
        <taxon>ecological metagenomes</taxon>
    </lineage>
</organism>
<gene>
    <name evidence="2" type="ORF">MNBD_CPR01-136</name>
</gene>
<protein>
    <submittedName>
        <fullName evidence="2">Triosephosphate isomerase</fullName>
        <ecNumber evidence="2">5.3.1.1</ecNumber>
    </submittedName>
</protein>
<dbReference type="Pfam" id="PF00121">
    <property type="entry name" value="TIM"/>
    <property type="match status" value="1"/>
</dbReference>
<dbReference type="NCBIfam" id="TIGR00419">
    <property type="entry name" value="tim"/>
    <property type="match status" value="1"/>
</dbReference>
<proteinExistence type="predicted"/>
<dbReference type="GO" id="GO:0006094">
    <property type="term" value="P:gluconeogenesis"/>
    <property type="evidence" value="ECO:0007669"/>
    <property type="project" value="TreeGrafter"/>
</dbReference>
<dbReference type="SUPFAM" id="SSF51351">
    <property type="entry name" value="Triosephosphate isomerase (TIM)"/>
    <property type="match status" value="1"/>
</dbReference>
<keyword evidence="1 2" id="KW-0413">Isomerase</keyword>
<dbReference type="GO" id="GO:0006096">
    <property type="term" value="P:glycolytic process"/>
    <property type="evidence" value="ECO:0007669"/>
    <property type="project" value="TreeGrafter"/>
</dbReference>
<reference evidence="2" key="1">
    <citation type="submission" date="2018-06" db="EMBL/GenBank/DDBJ databases">
        <authorList>
            <person name="Zhirakovskaya E."/>
        </authorList>
    </citation>
    <scope>NUCLEOTIDE SEQUENCE</scope>
</reference>
<dbReference type="PROSITE" id="PS51440">
    <property type="entry name" value="TIM_2"/>
    <property type="match status" value="1"/>
</dbReference>
<dbReference type="GO" id="GO:0004807">
    <property type="term" value="F:triose-phosphate isomerase activity"/>
    <property type="evidence" value="ECO:0007669"/>
    <property type="project" value="UniProtKB-EC"/>
</dbReference>
<evidence type="ECO:0000256" key="1">
    <source>
        <dbReference type="ARBA" id="ARBA00023235"/>
    </source>
</evidence>
<accession>A0A3B0V8P0</accession>
<dbReference type="Gene3D" id="3.20.20.70">
    <property type="entry name" value="Aldolase class I"/>
    <property type="match status" value="1"/>
</dbReference>
<sequence>MIIATNWKAYVESVEKAKKISTLAKRLALRSSHEIIIAPPATFLGLLAEKNHSKVSFMAQDISSMTGGAHTGEITASMARNSGASYALVGHSERRAMGENNELITKKLQHILAQGLTPVLCVGESKRDDDGSYLTFLREEIIDAFEPLTRKERLQVVIAYEPIWAIGKKASESITVADLTEMVLYIRKILTEFLSGRATNNVRVLYGGSVEPNNIRTLAEGSGIDGFLIGHASVELESFSALVKELEV</sequence>
<evidence type="ECO:0000313" key="2">
    <source>
        <dbReference type="EMBL" id="VAW33239.1"/>
    </source>
</evidence>
<dbReference type="EMBL" id="UOEV01000090">
    <property type="protein sequence ID" value="VAW33239.1"/>
    <property type="molecule type" value="Genomic_DNA"/>
</dbReference>
<dbReference type="PANTHER" id="PTHR21139">
    <property type="entry name" value="TRIOSEPHOSPHATE ISOMERASE"/>
    <property type="match status" value="1"/>
</dbReference>
<dbReference type="InterPro" id="IPR013785">
    <property type="entry name" value="Aldolase_TIM"/>
</dbReference>
<dbReference type="EC" id="5.3.1.1" evidence="2"/>
<dbReference type="InterPro" id="IPR000652">
    <property type="entry name" value="Triosephosphate_isomerase"/>
</dbReference>
<dbReference type="AlphaFoldDB" id="A0A3B0V8P0"/>